<keyword evidence="5 7" id="KW-1133">Transmembrane helix</keyword>
<dbReference type="GO" id="GO:0006508">
    <property type="term" value="P:proteolysis"/>
    <property type="evidence" value="ECO:0007669"/>
    <property type="project" value="UniProtKB-KW"/>
</dbReference>
<dbReference type="InterPro" id="IPR035952">
    <property type="entry name" value="Rhomboid-like_sf"/>
</dbReference>
<dbReference type="EMBL" id="FNAQ01000002">
    <property type="protein sequence ID" value="SDD98220.1"/>
    <property type="molecule type" value="Genomic_DNA"/>
</dbReference>
<comment type="subcellular location">
    <subcellularLocation>
        <location evidence="1">Membrane</location>
        <topology evidence="1">Multi-pass membrane protein</topology>
    </subcellularLocation>
</comment>
<keyword evidence="4" id="KW-0378">Hydrolase</keyword>
<feature type="transmembrane region" description="Helical" evidence="7">
    <location>
        <begin position="47"/>
        <end position="65"/>
    </location>
</feature>
<name>A0A1G6Z6I5_9BACT</name>
<evidence type="ECO:0000259" key="8">
    <source>
        <dbReference type="Pfam" id="PF01694"/>
    </source>
</evidence>
<dbReference type="OrthoDB" id="9813074at2"/>
<evidence type="ECO:0000256" key="6">
    <source>
        <dbReference type="ARBA" id="ARBA00023136"/>
    </source>
</evidence>
<gene>
    <name evidence="9" type="ORF">SAMN05661003_102315</name>
</gene>
<dbReference type="Gene3D" id="1.20.1540.10">
    <property type="entry name" value="Rhomboid-like"/>
    <property type="match status" value="1"/>
</dbReference>
<feature type="transmembrane region" description="Helical" evidence="7">
    <location>
        <begin position="97"/>
        <end position="122"/>
    </location>
</feature>
<dbReference type="GO" id="GO:0016020">
    <property type="term" value="C:membrane"/>
    <property type="evidence" value="ECO:0007669"/>
    <property type="project" value="UniProtKB-SubCell"/>
</dbReference>
<feature type="domain" description="Peptidase S54 rhomboid" evidence="8">
    <location>
        <begin position="95"/>
        <end position="228"/>
    </location>
</feature>
<feature type="transmembrane region" description="Helical" evidence="7">
    <location>
        <begin position="245"/>
        <end position="265"/>
    </location>
</feature>
<keyword evidence="3 7" id="KW-0812">Transmembrane</keyword>
<feature type="transmembrane region" description="Helical" evidence="7">
    <location>
        <begin position="193"/>
        <end position="210"/>
    </location>
</feature>
<dbReference type="PANTHER" id="PTHR43731">
    <property type="entry name" value="RHOMBOID PROTEASE"/>
    <property type="match status" value="1"/>
</dbReference>
<evidence type="ECO:0000256" key="4">
    <source>
        <dbReference type="ARBA" id="ARBA00022801"/>
    </source>
</evidence>
<feature type="transmembrane region" description="Helical" evidence="7">
    <location>
        <begin position="134"/>
        <end position="155"/>
    </location>
</feature>
<evidence type="ECO:0000256" key="2">
    <source>
        <dbReference type="ARBA" id="ARBA00009045"/>
    </source>
</evidence>
<evidence type="ECO:0000256" key="1">
    <source>
        <dbReference type="ARBA" id="ARBA00004141"/>
    </source>
</evidence>
<evidence type="ECO:0000256" key="3">
    <source>
        <dbReference type="ARBA" id="ARBA00022692"/>
    </source>
</evidence>
<dbReference type="Pfam" id="PF01694">
    <property type="entry name" value="Rhomboid"/>
    <property type="match status" value="1"/>
</dbReference>
<feature type="transmembrane region" description="Helical" evidence="7">
    <location>
        <begin position="161"/>
        <end position="181"/>
    </location>
</feature>
<dbReference type="GO" id="GO:0004252">
    <property type="term" value="F:serine-type endopeptidase activity"/>
    <property type="evidence" value="ECO:0007669"/>
    <property type="project" value="InterPro"/>
</dbReference>
<sequence>MDIKRLFDSIGLNGTRWQWRILRWQRQWQQARQGQASLPEALSVSRLLLLANLLLFSVMVLRGAALGQGMNALLRPTTELLVLSGGQWWPLVLDQGQWWRCLTYAFTHGGLLHLGFNMMVLYQVGPQLEREIGSAGFILLYLLTAVTATAAGLLWHPLVVVVGASGALFGLIGFSISYFHRCGGPMAHAQRDFMLRWAIFAFIFGLLVGADNAAHLGGACSGALLGFGYPIRLQRRRQLAGPLNLLAGLAGLALLASLVLLVASWF</sequence>
<evidence type="ECO:0000256" key="5">
    <source>
        <dbReference type="ARBA" id="ARBA00022989"/>
    </source>
</evidence>
<comment type="similarity">
    <text evidence="2">Belongs to the peptidase S54 family.</text>
</comment>
<protein>
    <submittedName>
        <fullName evidence="9">Membrane associated serine protease, rhomboid family</fullName>
    </submittedName>
</protein>
<evidence type="ECO:0000256" key="7">
    <source>
        <dbReference type="SAM" id="Phobius"/>
    </source>
</evidence>
<dbReference type="SUPFAM" id="SSF144091">
    <property type="entry name" value="Rhomboid-like"/>
    <property type="match status" value="1"/>
</dbReference>
<evidence type="ECO:0000313" key="10">
    <source>
        <dbReference type="Proteomes" id="UP000243205"/>
    </source>
</evidence>
<dbReference type="InterPro" id="IPR022764">
    <property type="entry name" value="Peptidase_S54_rhomboid_dom"/>
</dbReference>
<dbReference type="PANTHER" id="PTHR43731:SF14">
    <property type="entry name" value="PRESENILIN-ASSOCIATED RHOMBOID-LIKE PROTEIN, MITOCHONDRIAL"/>
    <property type="match status" value="1"/>
</dbReference>
<evidence type="ECO:0000313" key="9">
    <source>
        <dbReference type="EMBL" id="SDD98220.1"/>
    </source>
</evidence>
<keyword evidence="10" id="KW-1185">Reference proteome</keyword>
<dbReference type="STRING" id="57664.SAMN05661003_102315"/>
<keyword evidence="6 7" id="KW-0472">Membrane</keyword>
<feature type="transmembrane region" description="Helical" evidence="7">
    <location>
        <begin position="216"/>
        <end position="233"/>
    </location>
</feature>
<dbReference type="AlphaFoldDB" id="A0A1G6Z6I5"/>
<reference evidence="10" key="1">
    <citation type="submission" date="2016-10" db="EMBL/GenBank/DDBJ databases">
        <authorList>
            <person name="Varghese N."/>
            <person name="Submissions S."/>
        </authorList>
    </citation>
    <scope>NUCLEOTIDE SEQUENCE [LARGE SCALE GENOMIC DNA]</scope>
    <source>
        <strain evidence="10">DSM 8987</strain>
    </source>
</reference>
<proteinExistence type="inferred from homology"/>
<accession>A0A1G6Z6I5</accession>
<dbReference type="RefSeq" id="WP_092076421.1">
    <property type="nucleotide sequence ID" value="NZ_FNAQ01000002.1"/>
</dbReference>
<keyword evidence="9" id="KW-0645">Protease</keyword>
<organism evidence="9 10">
    <name type="scientific">Desulfuromonas thiophila</name>
    <dbReference type="NCBI Taxonomy" id="57664"/>
    <lineage>
        <taxon>Bacteria</taxon>
        <taxon>Pseudomonadati</taxon>
        <taxon>Thermodesulfobacteriota</taxon>
        <taxon>Desulfuromonadia</taxon>
        <taxon>Desulfuromonadales</taxon>
        <taxon>Desulfuromonadaceae</taxon>
        <taxon>Desulfuromonas</taxon>
    </lineage>
</organism>
<dbReference type="InterPro" id="IPR050925">
    <property type="entry name" value="Rhomboid_protease_S54"/>
</dbReference>
<dbReference type="Proteomes" id="UP000243205">
    <property type="component" value="Unassembled WGS sequence"/>
</dbReference>